<dbReference type="KEGG" id="bco:Bcell_3603"/>
<dbReference type="PANTHER" id="PTHR30244">
    <property type="entry name" value="TRANSAMINASE"/>
    <property type="match status" value="1"/>
</dbReference>
<evidence type="ECO:0000256" key="3">
    <source>
        <dbReference type="RuleBase" id="RU004508"/>
    </source>
</evidence>
<evidence type="ECO:0000313" key="5">
    <source>
        <dbReference type="Proteomes" id="UP000001401"/>
    </source>
</evidence>
<protein>
    <submittedName>
        <fullName evidence="4">UDP-4-keto-6-deoxy-N-acetylglucosamine 4-aminotransferase</fullName>
        <ecNumber evidence="4">2.6.1.50</ecNumber>
    </submittedName>
</protein>
<dbReference type="InterPro" id="IPR015421">
    <property type="entry name" value="PyrdxlP-dep_Trfase_major"/>
</dbReference>
<dbReference type="eggNOG" id="COG0399">
    <property type="taxonomic scope" value="Bacteria"/>
</dbReference>
<dbReference type="Gene3D" id="3.90.1150.10">
    <property type="entry name" value="Aspartate Aminotransferase, domain 1"/>
    <property type="match status" value="1"/>
</dbReference>
<dbReference type="RefSeq" id="WP_013490175.1">
    <property type="nucleotide sequence ID" value="NC_014829.1"/>
</dbReference>
<gene>
    <name evidence="4" type="ordered locus">Bcell_3603</name>
</gene>
<dbReference type="Pfam" id="PF01041">
    <property type="entry name" value="DegT_DnrJ_EryC1"/>
    <property type="match status" value="1"/>
</dbReference>
<feature type="modified residue" description="N6-(pyridoxal phosphate)lysine" evidence="2">
    <location>
        <position position="193"/>
    </location>
</feature>
<accession>E6TS75</accession>
<dbReference type="SUPFAM" id="SSF53383">
    <property type="entry name" value="PLP-dependent transferases"/>
    <property type="match status" value="1"/>
</dbReference>
<keyword evidence="2 3" id="KW-0663">Pyridoxal phosphate</keyword>
<dbReference type="AlphaFoldDB" id="E6TS75"/>
<dbReference type="Gene3D" id="3.40.640.10">
    <property type="entry name" value="Type I PLP-dependent aspartate aminotransferase-like (Major domain)"/>
    <property type="match status" value="1"/>
</dbReference>
<evidence type="ECO:0000256" key="1">
    <source>
        <dbReference type="PIRSR" id="PIRSR000390-1"/>
    </source>
</evidence>
<sequence>MLAIHGGKPVRDSFLSYGKQYIDDEDINAVIEVLKSPFLTQGPAVERFEDAVAKYVGAKHAVAFANGTAALHGAYYAAGVTKGDEIITPAMTFAATVNAALYQGARPVFSDIDKDTYNLDPKKIEDKITERTKAIVSVDYTGQPVDYHSFQKLAKKHHLVFISDGAHSLGATFEGRKVGKQADMTMFSFHPVKPVTTGEGGIVVTDNSVYANQLRLFRSHGITKTEVSEKEGPWFYEMVELGMNYRMNDIQAALGTSQLRKIDEFILKRKKISEQYTTRFQKIPGLITPKQLNHTESGWHLYILQLDLSCFSVGRKEIFEALRAENIGVHVHYIPVYKHPYYRKLGYTSMKTPITEEIYEGIITLPIFPTMTKKDVEDVITSVLKVISEYKIK</sequence>
<comment type="similarity">
    <text evidence="3">Belongs to the DegT/DnrJ/EryC1 family.</text>
</comment>
<dbReference type="InterPro" id="IPR020026">
    <property type="entry name" value="PseC"/>
</dbReference>
<organism evidence="4 5">
    <name type="scientific">Evansella cellulosilytica (strain ATCC 21833 / DSM 2522 / FERM P-1141 / JCM 9156 / N-4)</name>
    <name type="common">Bacillus cellulosilyticus</name>
    <dbReference type="NCBI Taxonomy" id="649639"/>
    <lineage>
        <taxon>Bacteria</taxon>
        <taxon>Bacillati</taxon>
        <taxon>Bacillota</taxon>
        <taxon>Bacilli</taxon>
        <taxon>Bacillales</taxon>
        <taxon>Bacillaceae</taxon>
        <taxon>Evansella</taxon>
    </lineage>
</organism>
<dbReference type="EC" id="2.6.1.50" evidence="4"/>
<keyword evidence="4" id="KW-0032">Aminotransferase</keyword>
<dbReference type="STRING" id="649639.Bcell_3603"/>
<evidence type="ECO:0000313" key="4">
    <source>
        <dbReference type="EMBL" id="ADU31844.1"/>
    </source>
</evidence>
<dbReference type="InterPro" id="IPR015422">
    <property type="entry name" value="PyrdxlP-dep_Trfase_small"/>
</dbReference>
<dbReference type="GO" id="GO:0000271">
    <property type="term" value="P:polysaccharide biosynthetic process"/>
    <property type="evidence" value="ECO:0007669"/>
    <property type="project" value="TreeGrafter"/>
</dbReference>
<dbReference type="OrthoDB" id="9810913at2"/>
<dbReference type="InterPro" id="IPR000653">
    <property type="entry name" value="DegT/StrS_aminotransferase"/>
</dbReference>
<dbReference type="EMBL" id="CP002394">
    <property type="protein sequence ID" value="ADU31844.1"/>
    <property type="molecule type" value="Genomic_DNA"/>
</dbReference>
<dbReference type="Proteomes" id="UP000001401">
    <property type="component" value="Chromosome"/>
</dbReference>
<dbReference type="CDD" id="cd00616">
    <property type="entry name" value="AHBA_syn"/>
    <property type="match status" value="1"/>
</dbReference>
<keyword evidence="4" id="KW-0808">Transferase</keyword>
<name>E6TS75_EVAC2</name>
<dbReference type="GO" id="GO:0047310">
    <property type="term" value="F:glutamine-scyllo-inositol transaminase activity"/>
    <property type="evidence" value="ECO:0007669"/>
    <property type="project" value="UniProtKB-EC"/>
</dbReference>
<dbReference type="PANTHER" id="PTHR30244:SF34">
    <property type="entry name" value="DTDP-4-AMINO-4,6-DIDEOXYGALACTOSE TRANSAMINASE"/>
    <property type="match status" value="1"/>
</dbReference>
<keyword evidence="5" id="KW-1185">Reference proteome</keyword>
<dbReference type="PIRSF" id="PIRSF000390">
    <property type="entry name" value="PLP_StrS"/>
    <property type="match status" value="1"/>
</dbReference>
<dbReference type="NCBIfam" id="TIGR03588">
    <property type="entry name" value="PseC"/>
    <property type="match status" value="1"/>
</dbReference>
<dbReference type="InterPro" id="IPR015424">
    <property type="entry name" value="PyrdxlP-dep_Trfase"/>
</dbReference>
<dbReference type="GO" id="GO:0030170">
    <property type="term" value="F:pyridoxal phosphate binding"/>
    <property type="evidence" value="ECO:0007669"/>
    <property type="project" value="TreeGrafter"/>
</dbReference>
<reference evidence="4 5" key="1">
    <citation type="submission" date="2010-12" db="EMBL/GenBank/DDBJ databases">
        <title>Complete sequence of Bacillus cellulosilyticus DSM 2522.</title>
        <authorList>
            <consortium name="US DOE Joint Genome Institute"/>
            <person name="Lucas S."/>
            <person name="Copeland A."/>
            <person name="Lapidus A."/>
            <person name="Cheng J.-F."/>
            <person name="Bruce D."/>
            <person name="Goodwin L."/>
            <person name="Pitluck S."/>
            <person name="Chertkov O."/>
            <person name="Detter J.C."/>
            <person name="Han C."/>
            <person name="Tapia R."/>
            <person name="Land M."/>
            <person name="Hauser L."/>
            <person name="Jeffries C."/>
            <person name="Kyrpides N."/>
            <person name="Ivanova N."/>
            <person name="Mikhailova N."/>
            <person name="Brumm P."/>
            <person name="Mead D."/>
            <person name="Woyke T."/>
        </authorList>
    </citation>
    <scope>NUCLEOTIDE SEQUENCE [LARGE SCALE GENOMIC DNA]</scope>
    <source>
        <strain evidence="5">ATCC 21833 / DSM 2522 / FERM P-1141 / JCM 9156 / N-4</strain>
    </source>
</reference>
<feature type="active site" description="Proton acceptor" evidence="1">
    <location>
        <position position="193"/>
    </location>
</feature>
<evidence type="ECO:0000256" key="2">
    <source>
        <dbReference type="PIRSR" id="PIRSR000390-2"/>
    </source>
</evidence>
<proteinExistence type="inferred from homology"/>
<dbReference type="HOGENOM" id="CLU_033332_0_3_9"/>